<accession>A0A8H6HPC7</accession>
<dbReference type="PANTHER" id="PTHR33104">
    <property type="entry name" value="SI:DKEY-29D5.2"/>
    <property type="match status" value="1"/>
</dbReference>
<dbReference type="EMBL" id="JACGCI010000058">
    <property type="protein sequence ID" value="KAF6750235.1"/>
    <property type="molecule type" value="Genomic_DNA"/>
</dbReference>
<feature type="compositionally biased region" description="Pro residues" evidence="1">
    <location>
        <begin position="52"/>
        <end position="72"/>
    </location>
</feature>
<dbReference type="Proteomes" id="UP000521943">
    <property type="component" value="Unassembled WGS sequence"/>
</dbReference>
<dbReference type="InterPro" id="IPR041457">
    <property type="entry name" value="CxC2_KDZ-assoc"/>
</dbReference>
<evidence type="ECO:0000313" key="4">
    <source>
        <dbReference type="Proteomes" id="UP000521943"/>
    </source>
</evidence>
<dbReference type="Pfam" id="PF18803">
    <property type="entry name" value="CxC2"/>
    <property type="match status" value="1"/>
</dbReference>
<organism evidence="3 4">
    <name type="scientific">Ephemerocybe angulata</name>
    <dbReference type="NCBI Taxonomy" id="980116"/>
    <lineage>
        <taxon>Eukaryota</taxon>
        <taxon>Fungi</taxon>
        <taxon>Dikarya</taxon>
        <taxon>Basidiomycota</taxon>
        <taxon>Agaricomycotina</taxon>
        <taxon>Agaricomycetes</taxon>
        <taxon>Agaricomycetidae</taxon>
        <taxon>Agaricales</taxon>
        <taxon>Agaricineae</taxon>
        <taxon>Psathyrellaceae</taxon>
        <taxon>Ephemerocybe</taxon>
    </lineage>
</organism>
<evidence type="ECO:0000256" key="1">
    <source>
        <dbReference type="SAM" id="MobiDB-lite"/>
    </source>
</evidence>
<dbReference type="Pfam" id="PF18758">
    <property type="entry name" value="KDZ"/>
    <property type="match status" value="1"/>
</dbReference>
<dbReference type="PANTHER" id="PTHR33104:SF2">
    <property type="entry name" value="CXC3 LIKE CYSTEINE CLUSTER DOMAIN-CONTAINING PROTEIN"/>
    <property type="match status" value="1"/>
</dbReference>
<feature type="region of interest" description="Disordered" evidence="1">
    <location>
        <begin position="915"/>
        <end position="1000"/>
    </location>
</feature>
<feature type="region of interest" description="Disordered" evidence="1">
    <location>
        <begin position="1"/>
        <end position="106"/>
    </location>
</feature>
<evidence type="ECO:0000313" key="3">
    <source>
        <dbReference type="EMBL" id="KAF6750235.1"/>
    </source>
</evidence>
<evidence type="ECO:0000259" key="2">
    <source>
        <dbReference type="Pfam" id="PF18803"/>
    </source>
</evidence>
<gene>
    <name evidence="3" type="ORF">DFP72DRAFT_1048491</name>
</gene>
<keyword evidence="4" id="KW-1185">Reference proteome</keyword>
<feature type="domain" description="CxC2-like cysteine cluster KDZ transposase-associated" evidence="2">
    <location>
        <begin position="200"/>
        <end position="297"/>
    </location>
</feature>
<feature type="compositionally biased region" description="Polar residues" evidence="1">
    <location>
        <begin position="88"/>
        <end position="103"/>
    </location>
</feature>
<feature type="compositionally biased region" description="Polar residues" evidence="1">
    <location>
        <begin position="933"/>
        <end position="955"/>
    </location>
</feature>
<protein>
    <recommendedName>
        <fullName evidence="2">CxC2-like cysteine cluster KDZ transposase-associated domain-containing protein</fullName>
    </recommendedName>
</protein>
<dbReference type="InterPro" id="IPR040521">
    <property type="entry name" value="KDZ"/>
</dbReference>
<proteinExistence type="predicted"/>
<name>A0A8H6HPC7_9AGAR</name>
<dbReference type="OrthoDB" id="3056576at2759"/>
<feature type="compositionally biased region" description="Low complexity" evidence="1">
    <location>
        <begin position="73"/>
        <end position="87"/>
    </location>
</feature>
<reference evidence="3 4" key="1">
    <citation type="submission" date="2020-07" db="EMBL/GenBank/DDBJ databases">
        <title>Comparative genomics of pyrophilous fungi reveals a link between fire events and developmental genes.</title>
        <authorList>
            <consortium name="DOE Joint Genome Institute"/>
            <person name="Steindorff A.S."/>
            <person name="Carver A."/>
            <person name="Calhoun S."/>
            <person name="Stillman K."/>
            <person name="Liu H."/>
            <person name="Lipzen A."/>
            <person name="Pangilinan J."/>
            <person name="Labutti K."/>
            <person name="Bruns T.D."/>
            <person name="Grigoriev I.V."/>
        </authorList>
    </citation>
    <scope>NUCLEOTIDE SEQUENCE [LARGE SCALE GENOMIC DNA]</scope>
    <source>
        <strain evidence="3 4">CBS 144469</strain>
    </source>
</reference>
<comment type="caution">
    <text evidence="3">The sequence shown here is derived from an EMBL/GenBank/DDBJ whole genome shotgun (WGS) entry which is preliminary data.</text>
</comment>
<sequence>MRPSLLKSRQRAQNARADSIGVAVGPQPPRATSHTVLQGRHVVSGTYTLPSLAPPPLLVPPQHPAPSPPDPSPAADAPPAADTNPPSCSSNEPSQNQDSGTKPSKTDEHFFADFEARKASIIDILYEGHSAEGLGDPCVCNAPNAQRTTVCKDCWHYEASCSACFVQAHIRAPTHWAEVWSPDRDYFVRHDISMLEGNPVVHIGHGGTQCPHTTHTKPYNFILVDTNGIHSTKVKFCECLGAPDQPSQLLRAHLFPATFRQCEMAFTFAVLESYHLHHGESAESAYDYIGALRHLTDGFFFNGPSDPYDRFRVVFKHWMSLQANKYSGQHHGIDELFPRRSPGNTCVPCPACLNFGVNTSDEELEIAKNSKFRHICQLRRTADGNYQANHYAKTTDPSHVSLANGSAYVPDDTQYQSDMKAATGETDAEKIPCQYLKAVNKQDKSKFAGMDRSGVLDIQCSHIFILAMADIFAGEKFIHADYALAHSFHLEGLLDVDPEILAQLDVLFSYDISCAFRKKAIVRFEKDHPEFIPILEQFRFLIPLLHIQNHRDNCMYLYACSYTEGAGHFHGETAEHVWPYFNLFGGQGRQMSIGNRHDLYIDLAGRWNFKKMINLPAQLYSDLLRACKLRLEKLQVFIGLCKTHHDKLAGWRYRDRDRRDVSAKDKEVRCVYRHNPSDSPSQTKIYDVLMERIQSDSVYAHSPNAISIPTMFKHMLAARRLQQKITINLSEYEKEKTPGLLVTVKSQRTILRKTIDDLRKIQRALLPGLDDELTAADLHAPSAPEKTKLCLPSDFSSTTRQAKQLVSLAGMEREVLEAAAHDSLAKIRDSVRLVSAMTNDDKNARGQGPHTRNQGLITTATIQRDTEIGFYSSLYSSLLQLGLPPDNKDLRPLTLASTYRKSTTLKQTLGITHKSDGTAWTGKGFNSDKQRQSIRAVQNFQSSSTSQMVGTQSSQRPKRKNDAATTTSKKPRLEVEPAPNPPLEHEATGDGADLEGTEVDVDNDSSGWIWHVPKPAELATDEVEAFLNEGDSVQWFRAEAEVLRWQEEFELKLVEFTRTIRHFDKMADAWAELASKAAMTSRGKAAYAKKTSNRYREMASRTRDIFEVQAGYSTAKELNRLTVIEYIKISREKLEREMEEAMSTAGTETLYITNFKMYEYDELDARSAIDVPFADISERHIVDVPFQPSLRSFLEGAADAYRRALDERGDELAARESGIEVNVHKQDGKRANGFCAMNIDWGVCKQKVYRTKGSIYRFQWKYNGVFLRDPDLVGHNGFHVGQTIDVDEVLRPNP</sequence>